<evidence type="ECO:0000313" key="1">
    <source>
        <dbReference type="EMBL" id="VDP56824.1"/>
    </source>
</evidence>
<keyword evidence="2" id="KW-1185">Reference proteome</keyword>
<dbReference type="AlphaFoldDB" id="A0A3P8FG46"/>
<gene>
    <name evidence="1" type="ORF">SMTD_LOCUS11026</name>
</gene>
<organism evidence="1 2">
    <name type="scientific">Schistosoma mattheei</name>
    <dbReference type="NCBI Taxonomy" id="31246"/>
    <lineage>
        <taxon>Eukaryota</taxon>
        <taxon>Metazoa</taxon>
        <taxon>Spiralia</taxon>
        <taxon>Lophotrochozoa</taxon>
        <taxon>Platyhelminthes</taxon>
        <taxon>Trematoda</taxon>
        <taxon>Digenea</taxon>
        <taxon>Strigeidida</taxon>
        <taxon>Schistosomatoidea</taxon>
        <taxon>Schistosomatidae</taxon>
        <taxon>Schistosoma</taxon>
    </lineage>
</organism>
<proteinExistence type="predicted"/>
<dbReference type="EMBL" id="UZAL01031087">
    <property type="protein sequence ID" value="VDP56824.1"/>
    <property type="molecule type" value="Genomic_DNA"/>
</dbReference>
<sequence>MPKHWQQTRSYCSRSCCRVVTESTQFVHNMTQCKACFHSNMIKNSVI</sequence>
<reference evidence="1 2" key="1">
    <citation type="submission" date="2018-11" db="EMBL/GenBank/DDBJ databases">
        <authorList>
            <consortium name="Pathogen Informatics"/>
        </authorList>
    </citation>
    <scope>NUCLEOTIDE SEQUENCE [LARGE SCALE GENOMIC DNA]</scope>
    <source>
        <strain>Denwood</strain>
        <strain evidence="2">Zambia</strain>
    </source>
</reference>
<protein>
    <submittedName>
        <fullName evidence="1">Uncharacterized protein</fullName>
    </submittedName>
</protein>
<evidence type="ECO:0000313" key="2">
    <source>
        <dbReference type="Proteomes" id="UP000269396"/>
    </source>
</evidence>
<dbReference type="Proteomes" id="UP000269396">
    <property type="component" value="Unassembled WGS sequence"/>
</dbReference>
<name>A0A3P8FG46_9TREM</name>
<accession>A0A3P8FG46</accession>